<keyword evidence="3" id="KW-0328">Glycosyltransferase</keyword>
<dbReference type="InterPro" id="IPR001173">
    <property type="entry name" value="Glyco_trans_2-like"/>
</dbReference>
<accession>A0ABU5VZG5</accession>
<organism evidence="7 8">
    <name type="scientific">Bacteriovorax antarcticus</name>
    <dbReference type="NCBI Taxonomy" id="3088717"/>
    <lineage>
        <taxon>Bacteria</taxon>
        <taxon>Pseudomonadati</taxon>
        <taxon>Bdellovibrionota</taxon>
        <taxon>Bacteriovoracia</taxon>
        <taxon>Bacteriovoracales</taxon>
        <taxon>Bacteriovoracaceae</taxon>
        <taxon>Bacteriovorax</taxon>
    </lineage>
</organism>
<keyword evidence="8" id="KW-1185">Reference proteome</keyword>
<dbReference type="InterPro" id="IPR029044">
    <property type="entry name" value="Nucleotide-diphossugar_trans"/>
</dbReference>
<dbReference type="Pfam" id="PF00535">
    <property type="entry name" value="Glycos_transf_2"/>
    <property type="match status" value="1"/>
</dbReference>
<evidence type="ECO:0000256" key="4">
    <source>
        <dbReference type="ARBA" id="ARBA00022679"/>
    </source>
</evidence>
<comment type="caution">
    <text evidence="7">The sequence shown here is derived from an EMBL/GenBank/DDBJ whole genome shotgun (WGS) entry which is preliminary data.</text>
</comment>
<keyword evidence="2" id="KW-1003">Cell membrane</keyword>
<dbReference type="PANTHER" id="PTHR43646:SF2">
    <property type="entry name" value="GLYCOSYLTRANSFERASE 2-LIKE DOMAIN-CONTAINING PROTEIN"/>
    <property type="match status" value="1"/>
</dbReference>
<dbReference type="PANTHER" id="PTHR43646">
    <property type="entry name" value="GLYCOSYLTRANSFERASE"/>
    <property type="match status" value="1"/>
</dbReference>
<dbReference type="SUPFAM" id="SSF53448">
    <property type="entry name" value="Nucleotide-diphospho-sugar transferases"/>
    <property type="match status" value="2"/>
</dbReference>
<evidence type="ECO:0000256" key="5">
    <source>
        <dbReference type="ARBA" id="ARBA00023136"/>
    </source>
</evidence>
<dbReference type="Pfam" id="PF09837">
    <property type="entry name" value="DUF2064"/>
    <property type="match status" value="1"/>
</dbReference>
<keyword evidence="4" id="KW-0808">Transferase</keyword>
<protein>
    <submittedName>
        <fullName evidence="7">DUF2064 domain-containing protein</fullName>
    </submittedName>
</protein>
<reference evidence="7 8" key="1">
    <citation type="submission" date="2023-11" db="EMBL/GenBank/DDBJ databases">
        <title>A Novel Polar Bacteriovorax (B. antarcticus) Isolated from the Biocrust in Antarctica.</title>
        <authorList>
            <person name="Mun W."/>
            <person name="Choi S.Y."/>
            <person name="Mitchell R.J."/>
        </authorList>
    </citation>
    <scope>NUCLEOTIDE SEQUENCE [LARGE SCALE GENOMIC DNA]</scope>
    <source>
        <strain evidence="7 8">PP10</strain>
    </source>
</reference>
<gene>
    <name evidence="7" type="ORF">SHI21_19500</name>
</gene>
<proteinExistence type="predicted"/>
<dbReference type="Proteomes" id="UP001302274">
    <property type="component" value="Unassembled WGS sequence"/>
</dbReference>
<evidence type="ECO:0000256" key="2">
    <source>
        <dbReference type="ARBA" id="ARBA00022475"/>
    </source>
</evidence>
<evidence type="ECO:0000313" key="8">
    <source>
        <dbReference type="Proteomes" id="UP001302274"/>
    </source>
</evidence>
<evidence type="ECO:0000313" key="7">
    <source>
        <dbReference type="EMBL" id="MEA9358431.1"/>
    </source>
</evidence>
<dbReference type="InterPro" id="IPR018641">
    <property type="entry name" value="Trfase_1_rSAM/seldom-assoc"/>
</dbReference>
<dbReference type="EMBL" id="JAYGJQ010000003">
    <property type="protein sequence ID" value="MEA9358431.1"/>
    <property type="molecule type" value="Genomic_DNA"/>
</dbReference>
<evidence type="ECO:0000259" key="6">
    <source>
        <dbReference type="Pfam" id="PF00535"/>
    </source>
</evidence>
<dbReference type="Gene3D" id="3.90.550.10">
    <property type="entry name" value="Spore Coat Polysaccharide Biosynthesis Protein SpsA, Chain A"/>
    <property type="match status" value="2"/>
</dbReference>
<evidence type="ECO:0000256" key="3">
    <source>
        <dbReference type="ARBA" id="ARBA00022676"/>
    </source>
</evidence>
<keyword evidence="5" id="KW-0472">Membrane</keyword>
<evidence type="ECO:0000256" key="1">
    <source>
        <dbReference type="ARBA" id="ARBA00004236"/>
    </source>
</evidence>
<dbReference type="RefSeq" id="WP_323578833.1">
    <property type="nucleotide sequence ID" value="NZ_JAYGJQ010000003.1"/>
</dbReference>
<sequence>MDNLSVIIPVKSQDHCWEDLVNKLLSFEGKFEIILVGPDFKNMKSKTTRVRFEFCEQGRARQLNYGAQLATRKFLWFLHADSQLTNNSLQKIEEKILENNEAIYYFDLKFLQDGPSYMNLNNLGTYLRSHLLKMPFGDQGFFMAKSTFFSLGQFNQNAPYGEDHLLIWKAHQRQVEVLPAETTLYTSARKYQKNGWFKTTTRHLFLTYKQAAPEWLKCFTQKNKKRPTTAVAIFVKTPGVSTVKSRLAAHIGKDKAEEFFKLSLKATETVVMEAISKSEGSIEAYWAVAEPEQLSHPLWDSFKTVSQGTGDLGQRLDTVYAELQKKHDSVFLIGADLPHLNYELILNAQKLINSASPYVLGKTEDGGFYLFGGKNEISSSTWNSVAYSTEHTSADLIKSLGNSNFSFLDENFDIDNFQDLKNLSSYTKENLLSDQRIIINWAKTQLS</sequence>
<comment type="subcellular location">
    <subcellularLocation>
        <location evidence="1">Cell membrane</location>
    </subcellularLocation>
</comment>
<feature type="domain" description="Glycosyltransferase 2-like" evidence="6">
    <location>
        <begin position="48"/>
        <end position="119"/>
    </location>
</feature>
<name>A0ABU5VZG5_9BACT</name>